<keyword evidence="3 5" id="KW-0560">Oxidoreductase</keyword>
<name>F5IYY1_9BACT</name>
<dbReference type="AlphaFoldDB" id="F5IYY1"/>
<dbReference type="GO" id="GO:0004601">
    <property type="term" value="F:peroxidase activity"/>
    <property type="evidence" value="ECO:0007669"/>
    <property type="project" value="UniProtKB-KW"/>
</dbReference>
<dbReference type="InterPro" id="IPR036249">
    <property type="entry name" value="Thioredoxin-like_sf"/>
</dbReference>
<reference evidence="7 8" key="1">
    <citation type="submission" date="2011-04" db="EMBL/GenBank/DDBJ databases">
        <title>The Genome Sequence of Dysgonomonas gadei ATCC BAA-286.</title>
        <authorList>
            <consortium name="The Broad Institute Genome Sequencing Platform"/>
            <person name="Earl A."/>
            <person name="Ward D."/>
            <person name="Feldgarden M."/>
            <person name="Gevers D."/>
            <person name="Pudlo N."/>
            <person name="Martens E."/>
            <person name="Allen-Vercoe E."/>
            <person name="Young S.K."/>
            <person name="Zeng Q."/>
            <person name="Gargeya S."/>
            <person name="Fitzgerald M."/>
            <person name="Haas B."/>
            <person name="Abouelleil A."/>
            <person name="Alvarado L."/>
            <person name="Arachchi H.M."/>
            <person name="Berlin A."/>
            <person name="Brown A."/>
            <person name="Chapman S.B."/>
            <person name="Chen Z."/>
            <person name="Dunbar C."/>
            <person name="Freedman E."/>
            <person name="Gearin G."/>
            <person name="Gellesch M."/>
            <person name="Goldberg J."/>
            <person name="Griggs A."/>
            <person name="Gujja S."/>
            <person name="Heiman D."/>
            <person name="Howarth C."/>
            <person name="Larson L."/>
            <person name="Lui A."/>
            <person name="MacDonald P.J.P."/>
            <person name="Mehta T."/>
            <person name="Montmayeur A."/>
            <person name="Murphy C."/>
            <person name="Neiman D."/>
            <person name="Pearson M."/>
            <person name="Priest M."/>
            <person name="Roberts A."/>
            <person name="Saif S."/>
            <person name="Shea T."/>
            <person name="Shenoy N."/>
            <person name="Sisk P."/>
            <person name="Stolte C."/>
            <person name="Sykes S."/>
            <person name="Yandava C."/>
            <person name="Wortman J."/>
            <person name="Nusbaum C."/>
            <person name="Birren B."/>
        </authorList>
    </citation>
    <scope>NUCLEOTIDE SEQUENCE [LARGE SCALE GENOMIC DNA]</scope>
    <source>
        <strain evidence="7 8">ATCC BAA-286</strain>
    </source>
</reference>
<dbReference type="OrthoDB" id="9789406at2"/>
<dbReference type="PROSITE" id="PS51355">
    <property type="entry name" value="GLUTATHIONE_PEROXID_3"/>
    <property type="match status" value="1"/>
</dbReference>
<dbReference type="PRINTS" id="PR01011">
    <property type="entry name" value="GLUTPROXDASE"/>
</dbReference>
<dbReference type="GO" id="GO:0034599">
    <property type="term" value="P:cellular response to oxidative stress"/>
    <property type="evidence" value="ECO:0007669"/>
    <property type="project" value="TreeGrafter"/>
</dbReference>
<dbReference type="FunFam" id="3.40.30.10:FF:000010">
    <property type="entry name" value="Glutathione peroxidase"/>
    <property type="match status" value="1"/>
</dbReference>
<evidence type="ECO:0000256" key="3">
    <source>
        <dbReference type="ARBA" id="ARBA00023002"/>
    </source>
</evidence>
<organism evidence="7 8">
    <name type="scientific">Dysgonomonas gadei ATCC BAA-286</name>
    <dbReference type="NCBI Taxonomy" id="742766"/>
    <lineage>
        <taxon>Bacteria</taxon>
        <taxon>Pseudomonadati</taxon>
        <taxon>Bacteroidota</taxon>
        <taxon>Bacteroidia</taxon>
        <taxon>Bacteroidales</taxon>
        <taxon>Dysgonomonadaceae</taxon>
        <taxon>Dysgonomonas</taxon>
    </lineage>
</organism>
<keyword evidence="2 5" id="KW-0575">Peroxidase</keyword>
<dbReference type="HOGENOM" id="CLU_029507_1_1_10"/>
<dbReference type="Pfam" id="PF00255">
    <property type="entry name" value="GSHPx"/>
    <property type="match status" value="1"/>
</dbReference>
<dbReference type="PANTHER" id="PTHR11592:SF78">
    <property type="entry name" value="GLUTATHIONE PEROXIDASE"/>
    <property type="match status" value="1"/>
</dbReference>
<keyword evidence="8" id="KW-1185">Reference proteome</keyword>
<evidence type="ECO:0000313" key="7">
    <source>
        <dbReference type="EMBL" id="EGK01356.1"/>
    </source>
</evidence>
<comment type="similarity">
    <text evidence="1 5">Belongs to the glutathione peroxidase family.</text>
</comment>
<dbReference type="SUPFAM" id="SSF52833">
    <property type="entry name" value="Thioredoxin-like"/>
    <property type="match status" value="1"/>
</dbReference>
<sequence>MKQLTLALFFSLIMISMVQEDKTVYDFKVTDIDGKEFDFSSLKGKKILVVNVASKCGLTPQYTKLQELYEKYKDNNFVIVGFPANNFNGQEPGTDEEIKTFCTLNYNVSFPMMSKIDVVGENKAPIYKWLTEKAENGKLDTEVQWNFQKFMIDENGHLVDFVPPREDPFCDKIVKWIE</sequence>
<evidence type="ECO:0000256" key="5">
    <source>
        <dbReference type="RuleBase" id="RU000499"/>
    </source>
</evidence>
<evidence type="ECO:0000259" key="6">
    <source>
        <dbReference type="PROSITE" id="PS51352"/>
    </source>
</evidence>
<evidence type="ECO:0000256" key="1">
    <source>
        <dbReference type="ARBA" id="ARBA00006926"/>
    </source>
</evidence>
<dbReference type="PROSITE" id="PS51352">
    <property type="entry name" value="THIOREDOXIN_2"/>
    <property type="match status" value="1"/>
</dbReference>
<evidence type="ECO:0000256" key="2">
    <source>
        <dbReference type="ARBA" id="ARBA00022559"/>
    </source>
</evidence>
<dbReference type="STRING" id="742766.HMPREF9455_02189"/>
<proteinExistence type="inferred from homology"/>
<dbReference type="Gene3D" id="3.40.30.10">
    <property type="entry name" value="Glutaredoxin"/>
    <property type="match status" value="1"/>
</dbReference>
<dbReference type="InterPro" id="IPR013766">
    <property type="entry name" value="Thioredoxin_domain"/>
</dbReference>
<dbReference type="InterPro" id="IPR029759">
    <property type="entry name" value="GPX_AS"/>
</dbReference>
<dbReference type="EMBL" id="ADLV01000027">
    <property type="protein sequence ID" value="EGK01356.1"/>
    <property type="molecule type" value="Genomic_DNA"/>
</dbReference>
<dbReference type="InterPro" id="IPR000889">
    <property type="entry name" value="Glutathione_peroxidase"/>
</dbReference>
<dbReference type="Proteomes" id="UP000004913">
    <property type="component" value="Unassembled WGS sequence"/>
</dbReference>
<accession>F5IYY1</accession>
<dbReference type="PANTHER" id="PTHR11592">
    <property type="entry name" value="GLUTATHIONE PEROXIDASE"/>
    <property type="match status" value="1"/>
</dbReference>
<dbReference type="CDD" id="cd00340">
    <property type="entry name" value="GSH_Peroxidase"/>
    <property type="match status" value="1"/>
</dbReference>
<evidence type="ECO:0000313" key="8">
    <source>
        <dbReference type="Proteomes" id="UP000004913"/>
    </source>
</evidence>
<gene>
    <name evidence="7" type="ORF">HMPREF9455_02189</name>
</gene>
<feature type="active site" evidence="4">
    <location>
        <position position="56"/>
    </location>
</feature>
<feature type="domain" description="Thioredoxin" evidence="6">
    <location>
        <begin position="18"/>
        <end position="178"/>
    </location>
</feature>
<dbReference type="RefSeq" id="WP_006799718.1">
    <property type="nucleotide sequence ID" value="NZ_GL891983.1"/>
</dbReference>
<dbReference type="PROSITE" id="PS00460">
    <property type="entry name" value="GLUTATHIONE_PEROXID_1"/>
    <property type="match status" value="1"/>
</dbReference>
<dbReference type="PIRSF" id="PIRSF000303">
    <property type="entry name" value="Glutathion_perox"/>
    <property type="match status" value="1"/>
</dbReference>
<evidence type="ECO:0000256" key="4">
    <source>
        <dbReference type="PIRSR" id="PIRSR000303-1"/>
    </source>
</evidence>
<comment type="caution">
    <text evidence="7">The sequence shown here is derived from an EMBL/GenBank/DDBJ whole genome shotgun (WGS) entry which is preliminary data.</text>
</comment>
<dbReference type="eggNOG" id="COG0386">
    <property type="taxonomic scope" value="Bacteria"/>
</dbReference>
<protein>
    <recommendedName>
        <fullName evidence="5">Glutathione peroxidase</fullName>
    </recommendedName>
</protein>